<dbReference type="InterPro" id="IPR036188">
    <property type="entry name" value="FAD/NAD-bd_sf"/>
</dbReference>
<organism evidence="5 6">
    <name type="scientific">Caballeronia sordidicola</name>
    <name type="common">Burkholderia sordidicola</name>
    <dbReference type="NCBI Taxonomy" id="196367"/>
    <lineage>
        <taxon>Bacteria</taxon>
        <taxon>Pseudomonadati</taxon>
        <taxon>Pseudomonadota</taxon>
        <taxon>Betaproteobacteria</taxon>
        <taxon>Burkholderiales</taxon>
        <taxon>Burkholderiaceae</taxon>
        <taxon>Caballeronia</taxon>
    </lineage>
</organism>
<dbReference type="PRINTS" id="PR00368">
    <property type="entry name" value="FADPNR"/>
</dbReference>
<dbReference type="PANTHER" id="PTHR42949">
    <property type="entry name" value="ANAEROBIC GLYCEROL-3-PHOSPHATE DEHYDROGENASE SUBUNIT B"/>
    <property type="match status" value="1"/>
</dbReference>
<evidence type="ECO:0000256" key="2">
    <source>
        <dbReference type="SAM" id="MobiDB-lite"/>
    </source>
</evidence>
<feature type="compositionally biased region" description="Basic and acidic residues" evidence="2">
    <location>
        <begin position="52"/>
        <end position="66"/>
    </location>
</feature>
<dbReference type="InterPro" id="IPR051691">
    <property type="entry name" value="Metab_Enz_Cyan_OpOx_G3PDH"/>
</dbReference>
<reference evidence="6" key="1">
    <citation type="submission" date="2017-01" db="EMBL/GenBank/DDBJ databases">
        <title>Genome Analysis of Deinococcus marmoris KOPRI26562.</title>
        <authorList>
            <person name="Kim J.H."/>
            <person name="Oh H.-M."/>
        </authorList>
    </citation>
    <scope>NUCLEOTIDE SEQUENCE [LARGE SCALE GENOMIC DNA]</scope>
    <source>
        <strain evidence="6">PAMC 26633</strain>
    </source>
</reference>
<dbReference type="InterPro" id="IPR007419">
    <property type="entry name" value="BFD-like_2Fe2S-bd_dom"/>
</dbReference>
<dbReference type="AlphaFoldDB" id="A0A226XAW5"/>
<dbReference type="RefSeq" id="WP_089159250.1">
    <property type="nucleotide sequence ID" value="NZ_MTHB01000024.1"/>
</dbReference>
<accession>A0A226XAW5</accession>
<dbReference type="Gene3D" id="3.50.50.60">
    <property type="entry name" value="FAD/NAD(P)-binding domain"/>
    <property type="match status" value="2"/>
</dbReference>
<dbReference type="SUPFAM" id="SSF51905">
    <property type="entry name" value="FAD/NAD(P)-binding domain"/>
    <property type="match status" value="1"/>
</dbReference>
<dbReference type="Proteomes" id="UP000214720">
    <property type="component" value="Unassembled WGS sequence"/>
</dbReference>
<name>A0A226XAW5_CABSO</name>
<dbReference type="Pfam" id="PF07992">
    <property type="entry name" value="Pyr_redox_2"/>
    <property type="match status" value="1"/>
</dbReference>
<dbReference type="PRINTS" id="PR00469">
    <property type="entry name" value="PNDRDTASEII"/>
</dbReference>
<dbReference type="InterPro" id="IPR017224">
    <property type="entry name" value="Opine_Oxase_asu/HCN_bsu"/>
</dbReference>
<dbReference type="Pfam" id="PF04324">
    <property type="entry name" value="Fer2_BFD"/>
    <property type="match status" value="1"/>
</dbReference>
<gene>
    <name evidence="5" type="ORF">BSU04_03445</name>
</gene>
<evidence type="ECO:0000259" key="4">
    <source>
        <dbReference type="Pfam" id="PF07992"/>
    </source>
</evidence>
<dbReference type="PANTHER" id="PTHR42949:SF3">
    <property type="entry name" value="ANAEROBIC GLYCEROL-3-PHOSPHATE DEHYDROGENASE SUBUNIT B"/>
    <property type="match status" value="1"/>
</dbReference>
<dbReference type="GO" id="GO:0016491">
    <property type="term" value="F:oxidoreductase activity"/>
    <property type="evidence" value="ECO:0007669"/>
    <property type="project" value="UniProtKB-KW"/>
</dbReference>
<protein>
    <submittedName>
        <fullName evidence="5">Opine oxidase subunit A</fullName>
    </submittedName>
</protein>
<evidence type="ECO:0000259" key="3">
    <source>
        <dbReference type="Pfam" id="PF04324"/>
    </source>
</evidence>
<sequence>MTQEFDVAVLGAGPAGAEAACVASDLGLRTVIIDEAAAAGGQVYRAPAARGNKPDPHHSQGDTLRRRLEASHATRRLGERVWDISRTSTGDSQSYELSMIGSRGLESVQARSLIVATGATERFYPRPGWTLPGVVGLAAATILLKSSRIFPGSNVVVAGAGPLLSLVAHLIIEAGGRVAAIVDVSPFKEWTDLVPRMAARPDLLFRGLVWQLEVARKKIPVYRGFDVTRVLGETGVEGVEIARIETSERSGSQEHAVIKADALCLGYGLTPATEVYRLLGANHIFDPARGGWIPELDTAQRTSVPNLYGAGDGAGLLGAAAAPLTGSLAALTAATDLGKLPPPTYVAKADRLHSQLAKASRFGAAMAYVARPRPSLVESIPDTTIVCRCEDTTAGEVRGAIEAGAKTINALKFATRCGMGPCGGRMCAEAASALMECKGIDRVRIGQFTARPPLRPISLGAVTGDFEYSDIPLPEPAPA</sequence>
<dbReference type="InterPro" id="IPR023753">
    <property type="entry name" value="FAD/NAD-binding_dom"/>
</dbReference>
<dbReference type="PIRSF" id="PIRSF037495">
    <property type="entry name" value="Opine_OX_OoxA/HcnB"/>
    <property type="match status" value="1"/>
</dbReference>
<comment type="caution">
    <text evidence="5">The sequence shown here is derived from an EMBL/GenBank/DDBJ whole genome shotgun (WGS) entry which is preliminary data.</text>
</comment>
<dbReference type="OrthoDB" id="9801699at2"/>
<dbReference type="EMBL" id="MTHB01000024">
    <property type="protein sequence ID" value="OXC80077.1"/>
    <property type="molecule type" value="Genomic_DNA"/>
</dbReference>
<proteinExistence type="predicted"/>
<evidence type="ECO:0000256" key="1">
    <source>
        <dbReference type="ARBA" id="ARBA00023002"/>
    </source>
</evidence>
<feature type="domain" description="BFD-like [2Fe-2S]-binding" evidence="3">
    <location>
        <begin position="385"/>
        <end position="436"/>
    </location>
</feature>
<dbReference type="Gene3D" id="1.10.10.1100">
    <property type="entry name" value="BFD-like [2Fe-2S]-binding domain"/>
    <property type="match status" value="1"/>
</dbReference>
<feature type="region of interest" description="Disordered" evidence="2">
    <location>
        <begin position="44"/>
        <end position="66"/>
    </location>
</feature>
<dbReference type="CDD" id="cd19946">
    <property type="entry name" value="GlpA-like_Fer2_BFD-like"/>
    <property type="match status" value="1"/>
</dbReference>
<evidence type="ECO:0000313" key="6">
    <source>
        <dbReference type="Proteomes" id="UP000214720"/>
    </source>
</evidence>
<keyword evidence="1" id="KW-0560">Oxidoreductase</keyword>
<feature type="domain" description="FAD/NAD(P)-binding" evidence="4">
    <location>
        <begin position="5"/>
        <end position="315"/>
    </location>
</feature>
<dbReference type="InterPro" id="IPR041854">
    <property type="entry name" value="BFD-like_2Fe2S-bd_dom_sf"/>
</dbReference>
<evidence type="ECO:0000313" key="5">
    <source>
        <dbReference type="EMBL" id="OXC80077.1"/>
    </source>
</evidence>